<evidence type="ECO:0000313" key="2">
    <source>
        <dbReference type="EMBL" id="AJM91775.1"/>
    </source>
</evidence>
<reference evidence="2 3" key="2">
    <citation type="journal article" date="2016" name="ISME J.">
        <title>Physiological and genomic characterization of two novel marine thaumarchaeal strains indicates niche differentiation.</title>
        <authorList>
            <person name="Bayer B."/>
            <person name="Vojvoda J."/>
            <person name="Offre P."/>
            <person name="Alves R.J."/>
            <person name="Elisabeth N.H."/>
            <person name="Garcia J.A."/>
            <person name="Volland J.M."/>
            <person name="Srivastava A."/>
            <person name="Schleper C."/>
            <person name="Herndl G.J."/>
        </authorList>
    </citation>
    <scope>NUCLEOTIDE SEQUENCE [LARGE SCALE GENOMIC DNA]</scope>
    <source>
        <strain evidence="2 3">D3C</strain>
    </source>
</reference>
<organism evidence="2 3">
    <name type="scientific">Nitrosopumilus piranensis</name>
    <dbReference type="NCBI Taxonomy" id="1582439"/>
    <lineage>
        <taxon>Archaea</taxon>
        <taxon>Nitrososphaerota</taxon>
        <taxon>Nitrososphaeria</taxon>
        <taxon>Nitrosopumilales</taxon>
        <taxon>Nitrosopumilaceae</taxon>
        <taxon>Nitrosopumilus</taxon>
    </lineage>
</organism>
<feature type="domain" description="DUF1722" evidence="1">
    <location>
        <begin position="40"/>
        <end position="152"/>
    </location>
</feature>
<dbReference type="OrthoDB" id="2675at2157"/>
<name>A0A0C5BXR9_9ARCH</name>
<dbReference type="Proteomes" id="UP000032027">
    <property type="component" value="Chromosome"/>
</dbReference>
<accession>A0A0C5BXR9</accession>
<dbReference type="KEGG" id="nid:NPIRD3C_0561"/>
<dbReference type="RefSeq" id="WP_148702739.1">
    <property type="nucleotide sequence ID" value="NZ_CP010868.1"/>
</dbReference>
<dbReference type="AlphaFoldDB" id="A0A0C5BXR9"/>
<reference evidence="2 3" key="3">
    <citation type="journal article" date="2019" name="Int. J. Syst. Evol. Microbiol.">
        <title>Nitrosopumilus adriaticus sp. nov. and Nitrosopumilus piranensis sp. nov., two ammonia-oxidizing archaea from the Adriatic Sea and members of the class Nitrososphaeria.</title>
        <authorList>
            <person name="Bayer B."/>
            <person name="Vojvoda J."/>
            <person name="Reinthaler T."/>
            <person name="Reyes C."/>
            <person name="Pinto M."/>
            <person name="Herndl G.J."/>
        </authorList>
    </citation>
    <scope>NUCLEOTIDE SEQUENCE [LARGE SCALE GENOMIC DNA]</scope>
    <source>
        <strain evidence="2 3">D3C</strain>
    </source>
</reference>
<dbReference type="PATRIC" id="fig|1582439.9.peg.569"/>
<dbReference type="PANTHER" id="PTHR30087:SF1">
    <property type="entry name" value="HYPOTHETICAL CYTOSOLIC PROTEIN"/>
    <property type="match status" value="1"/>
</dbReference>
<evidence type="ECO:0000313" key="3">
    <source>
        <dbReference type="Proteomes" id="UP000032027"/>
    </source>
</evidence>
<sequence>MLSQDSLKFADIRNYVLERFEDVKTNPSMNKLVKFHTFNKFLFMACSQIELNKLGKIVANQEKLQTKDVLDSYEKHLKNILSKTPTRSRHANVLRRMYGHFNKKIPKSEQKTIEHLISEYQNNNITLSDMLYKLRTITSDIDNMYVVKQSYFLLFADKI</sequence>
<dbReference type="InterPro" id="IPR013560">
    <property type="entry name" value="DUF1722"/>
</dbReference>
<dbReference type="STRING" id="1582439.NPIRD3C_0561"/>
<dbReference type="GeneID" id="41599720"/>
<gene>
    <name evidence="2" type="ORF">NPIRD3C_0561</name>
</gene>
<dbReference type="Pfam" id="PF08349">
    <property type="entry name" value="DUF1722"/>
    <property type="match status" value="1"/>
</dbReference>
<protein>
    <recommendedName>
        <fullName evidence="1">DUF1722 domain-containing protein</fullName>
    </recommendedName>
</protein>
<proteinExistence type="predicted"/>
<reference evidence="3" key="1">
    <citation type="submission" date="2015-02" db="EMBL/GenBank/DDBJ databases">
        <title>Characterization of two novel Thaumarchaeota isolated from the Northern Adriatic Sea.</title>
        <authorList>
            <person name="Bayer B."/>
            <person name="Vojvoda J."/>
            <person name="Offre P."/>
            <person name="Srivastava A."/>
            <person name="Elisabeth N."/>
            <person name="Garcia J.A.L."/>
            <person name="Schleper C."/>
            <person name="Herndl G.J."/>
        </authorList>
    </citation>
    <scope>NUCLEOTIDE SEQUENCE [LARGE SCALE GENOMIC DNA]</scope>
    <source>
        <strain evidence="3">D3C</strain>
    </source>
</reference>
<dbReference type="HOGENOM" id="CLU_076318_3_0_2"/>
<dbReference type="EMBL" id="CP010868">
    <property type="protein sequence ID" value="AJM91775.1"/>
    <property type="molecule type" value="Genomic_DNA"/>
</dbReference>
<keyword evidence="3" id="KW-1185">Reference proteome</keyword>
<evidence type="ECO:0000259" key="1">
    <source>
        <dbReference type="Pfam" id="PF08349"/>
    </source>
</evidence>
<dbReference type="PANTHER" id="PTHR30087">
    <property type="entry name" value="INNER MEMBRANE PROTEIN"/>
    <property type="match status" value="1"/>
</dbReference>